<dbReference type="GO" id="GO:0004674">
    <property type="term" value="F:protein serine/threonine kinase activity"/>
    <property type="evidence" value="ECO:0007669"/>
    <property type="project" value="TreeGrafter"/>
</dbReference>
<dbReference type="InterPro" id="IPR008271">
    <property type="entry name" value="Ser/Thr_kinase_AS"/>
</dbReference>
<dbReference type="InterPro" id="IPR017441">
    <property type="entry name" value="Protein_kinase_ATP_BS"/>
</dbReference>
<feature type="domain" description="Protein kinase" evidence="12">
    <location>
        <begin position="393"/>
        <end position="669"/>
    </location>
</feature>
<dbReference type="eggNOG" id="ENOG502QQPF">
    <property type="taxonomic scope" value="Eukaryota"/>
</dbReference>
<keyword evidence="2" id="KW-0723">Serine/threonine-protein kinase</keyword>
<dbReference type="STRING" id="77586.A0A0D9X6D7"/>
<dbReference type="PANTHER" id="PTHR27005">
    <property type="entry name" value="WALL-ASSOCIATED RECEPTOR KINASE-LIKE 21"/>
    <property type="match status" value="1"/>
</dbReference>
<keyword evidence="5 10" id="KW-0547">Nucleotide-binding</keyword>
<dbReference type="InterPro" id="IPR001245">
    <property type="entry name" value="Ser-Thr/Tyr_kinase_cat_dom"/>
</dbReference>
<dbReference type="Pfam" id="PF07714">
    <property type="entry name" value="PK_Tyr_Ser-Thr"/>
    <property type="match status" value="1"/>
</dbReference>
<evidence type="ECO:0000256" key="8">
    <source>
        <dbReference type="ARBA" id="ARBA00023157"/>
    </source>
</evidence>
<dbReference type="GO" id="GO:0030247">
    <property type="term" value="F:polysaccharide binding"/>
    <property type="evidence" value="ECO:0007669"/>
    <property type="project" value="InterPro"/>
</dbReference>
<dbReference type="FunFam" id="1.10.510.10:FF:000606">
    <property type="entry name" value="Wall-associated receptor kinase 3"/>
    <property type="match status" value="1"/>
</dbReference>
<dbReference type="Gene3D" id="1.10.510.10">
    <property type="entry name" value="Transferase(Phosphotransferase) domain 1"/>
    <property type="match status" value="2"/>
</dbReference>
<feature type="binding site" evidence="10">
    <location>
        <position position="421"/>
    </location>
    <ligand>
        <name>ATP</name>
        <dbReference type="ChEBI" id="CHEBI:30616"/>
    </ligand>
</feature>
<dbReference type="HOGENOM" id="CLU_000288_43_5_1"/>
<feature type="signal peptide" evidence="11">
    <location>
        <begin position="1"/>
        <end position="29"/>
    </location>
</feature>
<evidence type="ECO:0000256" key="10">
    <source>
        <dbReference type="PROSITE-ProRule" id="PRU10141"/>
    </source>
</evidence>
<evidence type="ECO:0000256" key="6">
    <source>
        <dbReference type="ARBA" id="ARBA00022777"/>
    </source>
</evidence>
<reference evidence="13" key="3">
    <citation type="submission" date="2015-04" db="UniProtKB">
        <authorList>
            <consortium name="EnsemblPlants"/>
        </authorList>
    </citation>
    <scope>IDENTIFICATION</scope>
</reference>
<keyword evidence="9" id="KW-0325">Glycoprotein</keyword>
<evidence type="ECO:0000256" key="7">
    <source>
        <dbReference type="ARBA" id="ARBA00022840"/>
    </source>
</evidence>
<evidence type="ECO:0000256" key="3">
    <source>
        <dbReference type="ARBA" id="ARBA00022679"/>
    </source>
</evidence>
<dbReference type="PANTHER" id="PTHR27005:SF162">
    <property type="entry name" value="OS11G0691500 PROTEIN"/>
    <property type="match status" value="1"/>
</dbReference>
<dbReference type="GO" id="GO:0005524">
    <property type="term" value="F:ATP binding"/>
    <property type="evidence" value="ECO:0007669"/>
    <property type="project" value="UniProtKB-UniRule"/>
</dbReference>
<dbReference type="Pfam" id="PF00069">
    <property type="entry name" value="Pkinase"/>
    <property type="match status" value="1"/>
</dbReference>
<dbReference type="AlphaFoldDB" id="A0A0D9X6D7"/>
<dbReference type="Pfam" id="PF13947">
    <property type="entry name" value="GUB_WAK_bind"/>
    <property type="match status" value="1"/>
</dbReference>
<keyword evidence="7 10" id="KW-0067">ATP-binding</keyword>
<evidence type="ECO:0000313" key="13">
    <source>
        <dbReference type="EnsemblPlants" id="LPERR08G08260.1"/>
    </source>
</evidence>
<comment type="subcellular location">
    <subcellularLocation>
        <location evidence="1">Membrane</location>
        <topology evidence="1">Single-pass type I membrane protein</topology>
    </subcellularLocation>
</comment>
<dbReference type="GO" id="GO:0007166">
    <property type="term" value="P:cell surface receptor signaling pathway"/>
    <property type="evidence" value="ECO:0007669"/>
    <property type="project" value="InterPro"/>
</dbReference>
<dbReference type="PROSITE" id="PS50011">
    <property type="entry name" value="PROTEIN_KINASE_DOM"/>
    <property type="match status" value="2"/>
</dbReference>
<name>A0A0D9X6D7_9ORYZ</name>
<dbReference type="InterPro" id="IPR045274">
    <property type="entry name" value="WAK-like"/>
</dbReference>
<organism evidence="13 14">
    <name type="scientific">Leersia perrieri</name>
    <dbReference type="NCBI Taxonomy" id="77586"/>
    <lineage>
        <taxon>Eukaryota</taxon>
        <taxon>Viridiplantae</taxon>
        <taxon>Streptophyta</taxon>
        <taxon>Embryophyta</taxon>
        <taxon>Tracheophyta</taxon>
        <taxon>Spermatophyta</taxon>
        <taxon>Magnoliopsida</taxon>
        <taxon>Liliopsida</taxon>
        <taxon>Poales</taxon>
        <taxon>Poaceae</taxon>
        <taxon>BOP clade</taxon>
        <taxon>Oryzoideae</taxon>
        <taxon>Oryzeae</taxon>
        <taxon>Oryzinae</taxon>
        <taxon>Leersia</taxon>
    </lineage>
</organism>
<evidence type="ECO:0000256" key="2">
    <source>
        <dbReference type="ARBA" id="ARBA00022527"/>
    </source>
</evidence>
<accession>A0A0D9X6D7</accession>
<dbReference type="Gene3D" id="3.30.200.20">
    <property type="entry name" value="Phosphorylase Kinase, domain 1"/>
    <property type="match status" value="1"/>
</dbReference>
<keyword evidence="6" id="KW-0418">Kinase</keyword>
<dbReference type="FunFam" id="3.30.200.20:FF:000337">
    <property type="entry name" value="Wall-associated receptor kinase 3"/>
    <property type="match status" value="1"/>
</dbReference>
<evidence type="ECO:0000313" key="14">
    <source>
        <dbReference type="Proteomes" id="UP000032180"/>
    </source>
</evidence>
<reference evidence="14" key="2">
    <citation type="submission" date="2013-12" db="EMBL/GenBank/DDBJ databases">
        <authorList>
            <person name="Yu Y."/>
            <person name="Lee S."/>
            <person name="de Baynast K."/>
            <person name="Wissotski M."/>
            <person name="Liu L."/>
            <person name="Talag J."/>
            <person name="Goicoechea J."/>
            <person name="Angelova A."/>
            <person name="Jetty R."/>
            <person name="Kudrna D."/>
            <person name="Golser W."/>
            <person name="Rivera L."/>
            <person name="Zhang J."/>
            <person name="Wing R."/>
        </authorList>
    </citation>
    <scope>NUCLEOTIDE SEQUENCE</scope>
</reference>
<proteinExistence type="predicted"/>
<evidence type="ECO:0000259" key="12">
    <source>
        <dbReference type="PROSITE" id="PS50011"/>
    </source>
</evidence>
<keyword evidence="14" id="KW-1185">Reference proteome</keyword>
<dbReference type="InterPro" id="IPR000719">
    <property type="entry name" value="Prot_kinase_dom"/>
</dbReference>
<dbReference type="InterPro" id="IPR025287">
    <property type="entry name" value="WAK_GUB"/>
</dbReference>
<feature type="domain" description="Protein kinase" evidence="12">
    <location>
        <begin position="680"/>
        <end position="967"/>
    </location>
</feature>
<keyword evidence="4 11" id="KW-0732">Signal</keyword>
<dbReference type="EnsemblPlants" id="LPERR08G08260.1">
    <property type="protein sequence ID" value="LPERR08G08260.1"/>
    <property type="gene ID" value="LPERR08G08260"/>
</dbReference>
<keyword evidence="8" id="KW-1015">Disulfide bond</keyword>
<evidence type="ECO:0000256" key="4">
    <source>
        <dbReference type="ARBA" id="ARBA00022729"/>
    </source>
</evidence>
<reference evidence="13 14" key="1">
    <citation type="submission" date="2012-08" db="EMBL/GenBank/DDBJ databases">
        <title>Oryza genome evolution.</title>
        <authorList>
            <person name="Wing R.A."/>
        </authorList>
    </citation>
    <scope>NUCLEOTIDE SEQUENCE</scope>
</reference>
<evidence type="ECO:0000256" key="9">
    <source>
        <dbReference type="ARBA" id="ARBA00023180"/>
    </source>
</evidence>
<keyword evidence="3" id="KW-0808">Transferase</keyword>
<dbReference type="Proteomes" id="UP000032180">
    <property type="component" value="Chromosome 8"/>
</dbReference>
<protein>
    <recommendedName>
        <fullName evidence="12">Protein kinase domain-containing protein</fullName>
    </recommendedName>
</protein>
<sequence>MTPQRVMLWYLPAALIGALSGLMAVETAAANTSRPVNCDRKCGDVSIPYPFGISHDCAWPSPGFNISCNHSFSPPKPYFGNIEIKDITLEAGEARIYTAVLLDCFTSYNTTEHDDDNQTDIISSWQFYLHDSPFLFAPSKNEFTGIGCGTAAYLGGRDDGSYYTGCVTTCASLDDAAGDGEPCTGLGCCHVPSIPRNLTTLDIWSFGIGNPEWNRSAPCSSAFVAEKGWYNFSRQDFGRNGSKSFTMSDGLRSVPTVLDWAIRSNGSCSPVPPGAPACVSAHSYCVNATNGEGYLCNCSSGYAGNPYVVGGCINIDECNPSIYKERYPCQYGTCHDLEAIILAVAALSVLSVFLYMKHKERKLQDSFKRNGGHILERMGIKIFTKKDLKRITKDYSTIIGEGNFGKVYKGTTDDDQEVAVKCSIKVDEANRIDFTNEVDIQSRISHKNVVRLVGCCLQTDDPMLVFEYIPKGSLHDVLHGNGINCNDVRKQSISLQVRLDIAIESTEALAYLHTSANQKVLHGDIKSSNILIDNEFNPKVADFGISRLLPKTKHHTSLVVGDRSYMDPIYFRTGLLTEKSDVYSFGIVLLELITRKKAKYGENKSLQIDFVTSYKTDSRAREMFDNEIASPEVIGCLDMISRIAFQCLKDDVDERPTMEQVLEQLHLVRKELMDAKTRALELTNQIDGRNIHDINEFIVTTKNEILYPCYSGSKCEDTDIPVAAVHSQGTQEAAEQKLHKITTNYNDKLGDGAFGEVYKGITEEKHEVAFIPNGNLHDALHGVVHIHIPLLVRMDIAIGSAEALAYMHSNIDHNSIVHEDIKSSNILLDSNMKPKVSDFGSYKLMSVAIYDKWSVFGDLNYIDPVYFRMGDFMDKSDVYGFSVVLLELITRKNVKYDGTKLHVQFDKHHKDDDSRRSMYDQDMLCTEAMQNHCIECLDIMTAIAAQCVTENVDERPTMVHGRSVGGS</sequence>
<dbReference type="PROSITE" id="PS00108">
    <property type="entry name" value="PROTEIN_KINASE_ST"/>
    <property type="match status" value="2"/>
</dbReference>
<dbReference type="InterPro" id="IPR011009">
    <property type="entry name" value="Kinase-like_dom_sf"/>
</dbReference>
<dbReference type="GO" id="GO:0005886">
    <property type="term" value="C:plasma membrane"/>
    <property type="evidence" value="ECO:0007669"/>
    <property type="project" value="TreeGrafter"/>
</dbReference>
<dbReference type="Gramene" id="LPERR08G08260.1">
    <property type="protein sequence ID" value="LPERR08G08260.1"/>
    <property type="gene ID" value="LPERR08G08260"/>
</dbReference>
<evidence type="ECO:0000256" key="11">
    <source>
        <dbReference type="SAM" id="SignalP"/>
    </source>
</evidence>
<feature type="chain" id="PRO_5002349860" description="Protein kinase domain-containing protein" evidence="11">
    <location>
        <begin position="30"/>
        <end position="967"/>
    </location>
</feature>
<evidence type="ECO:0000256" key="5">
    <source>
        <dbReference type="ARBA" id="ARBA00022741"/>
    </source>
</evidence>
<evidence type="ECO:0000256" key="1">
    <source>
        <dbReference type="ARBA" id="ARBA00004479"/>
    </source>
</evidence>
<dbReference type="PROSITE" id="PS00107">
    <property type="entry name" value="PROTEIN_KINASE_ATP"/>
    <property type="match status" value="1"/>
</dbReference>
<dbReference type="SMART" id="SM00220">
    <property type="entry name" value="S_TKc"/>
    <property type="match status" value="1"/>
</dbReference>
<dbReference type="SUPFAM" id="SSF56112">
    <property type="entry name" value="Protein kinase-like (PK-like)"/>
    <property type="match status" value="2"/>
</dbReference>